<evidence type="ECO:0000313" key="3">
    <source>
        <dbReference type="Proteomes" id="UP000255201"/>
    </source>
</evidence>
<evidence type="ECO:0000313" key="2">
    <source>
        <dbReference type="EMBL" id="STE76651.1"/>
    </source>
</evidence>
<organism evidence="2 3">
    <name type="scientific">Escherichia coli</name>
    <dbReference type="NCBI Taxonomy" id="562"/>
    <lineage>
        <taxon>Bacteria</taxon>
        <taxon>Pseudomonadati</taxon>
        <taxon>Pseudomonadota</taxon>
        <taxon>Gammaproteobacteria</taxon>
        <taxon>Enterobacterales</taxon>
        <taxon>Enterobacteriaceae</taxon>
        <taxon>Escherichia</taxon>
    </lineage>
</organism>
<dbReference type="NCBIfam" id="NF033510">
    <property type="entry name" value="Ca_tandemer"/>
    <property type="match status" value="1"/>
</dbReference>
<dbReference type="AlphaFoldDB" id="A0A376K6A4"/>
<accession>A0A376K6A4</accession>
<protein>
    <submittedName>
        <fullName evidence="2">Adhesin for cattle intestine colonization</fullName>
    </submittedName>
</protein>
<proteinExistence type="predicted"/>
<evidence type="ECO:0000259" key="1">
    <source>
        <dbReference type="Pfam" id="PF19077"/>
    </source>
</evidence>
<sequence>MPAADLSALRDGDASVQASVSNVNGNTASATHAYSVDATAPTLAINTIATDDILNAAEAGNPLTISGSSTAEAGQTVTVTLNGVTYTGTVLADGSWSVSVPTADLSNLTASQYTVSASVSDKAGNPATATHGLAVDLTVPVLTINTVSGDDIINAAEHGRRW</sequence>
<feature type="domain" description="Bacterial Ig-like" evidence="1">
    <location>
        <begin position="63"/>
        <end position="136"/>
    </location>
</feature>
<reference evidence="2 3" key="1">
    <citation type="submission" date="2018-06" db="EMBL/GenBank/DDBJ databases">
        <authorList>
            <consortium name="Pathogen Informatics"/>
            <person name="Doyle S."/>
        </authorList>
    </citation>
    <scope>NUCLEOTIDE SEQUENCE [LARGE SCALE GENOMIC DNA]</scope>
    <source>
        <strain evidence="2 3">NCTC10764</strain>
    </source>
</reference>
<gene>
    <name evidence="2" type="primary">siiEA_9</name>
    <name evidence="2" type="ORF">NCTC10764_05238</name>
</gene>
<dbReference type="Pfam" id="PF19077">
    <property type="entry name" value="Big_13"/>
    <property type="match status" value="1"/>
</dbReference>
<dbReference type="NCBIfam" id="NF012196">
    <property type="entry name" value="Ig_like_ice"/>
    <property type="match status" value="1"/>
</dbReference>
<dbReference type="InterPro" id="IPR049826">
    <property type="entry name" value="Ig-like_ice"/>
</dbReference>
<dbReference type="InterPro" id="IPR013783">
    <property type="entry name" value="Ig-like_fold"/>
</dbReference>
<dbReference type="InterPro" id="IPR044016">
    <property type="entry name" value="Big_13"/>
</dbReference>
<name>A0A376K6A4_ECOLX</name>
<dbReference type="Proteomes" id="UP000255201">
    <property type="component" value="Unassembled WGS sequence"/>
</dbReference>
<dbReference type="EMBL" id="UFZL01000003">
    <property type="protein sequence ID" value="STE76651.1"/>
    <property type="molecule type" value="Genomic_DNA"/>
</dbReference>
<dbReference type="Gene3D" id="2.60.40.10">
    <property type="entry name" value="Immunoglobulins"/>
    <property type="match status" value="1"/>
</dbReference>